<evidence type="ECO:0000256" key="5">
    <source>
        <dbReference type="ARBA" id="ARBA00022906"/>
    </source>
</evidence>
<evidence type="ECO:0000256" key="3">
    <source>
        <dbReference type="ARBA" id="ARBA00022448"/>
    </source>
</evidence>
<evidence type="ECO:0000313" key="8">
    <source>
        <dbReference type="Proteomes" id="UP000315816"/>
    </source>
</evidence>
<dbReference type="InterPro" id="IPR006127">
    <property type="entry name" value="ZnuA-like"/>
</dbReference>
<keyword evidence="3" id="KW-0813">Transport</keyword>
<keyword evidence="5" id="KW-0862">Zinc</keyword>
<reference evidence="7 8" key="1">
    <citation type="submission" date="2019-06" db="EMBL/GenBank/DDBJ databases">
        <title>A novel species of marine bacteria.</title>
        <authorList>
            <person name="Wang Y."/>
        </authorList>
    </citation>
    <scope>NUCLEOTIDE SEQUENCE [LARGE SCALE GENOMIC DNA]</scope>
    <source>
        <strain evidence="7 8">MA1-10</strain>
    </source>
</reference>
<evidence type="ECO:0000313" key="7">
    <source>
        <dbReference type="EMBL" id="TQV67947.1"/>
    </source>
</evidence>
<keyword evidence="4" id="KW-0732">Signal</keyword>
<dbReference type="SUPFAM" id="SSF53807">
    <property type="entry name" value="Helical backbone' metal receptor"/>
    <property type="match status" value="1"/>
</dbReference>
<dbReference type="OrthoDB" id="7346865at2"/>
<dbReference type="PANTHER" id="PTHR42953:SF3">
    <property type="entry name" value="HIGH-AFFINITY ZINC UPTAKE SYSTEM PROTEIN ZNUA"/>
    <property type="match status" value="1"/>
</dbReference>
<evidence type="ECO:0000256" key="1">
    <source>
        <dbReference type="ARBA" id="ARBA00011028"/>
    </source>
</evidence>
<organism evidence="7 8">
    <name type="scientific">Aliiroseovarius halocynthiae</name>
    <dbReference type="NCBI Taxonomy" id="985055"/>
    <lineage>
        <taxon>Bacteria</taxon>
        <taxon>Pseudomonadati</taxon>
        <taxon>Pseudomonadota</taxon>
        <taxon>Alphaproteobacteria</taxon>
        <taxon>Rhodobacterales</taxon>
        <taxon>Paracoccaceae</taxon>
        <taxon>Aliiroseovarius</taxon>
    </lineage>
</organism>
<feature type="region of interest" description="Disordered" evidence="6">
    <location>
        <begin position="147"/>
        <end position="238"/>
    </location>
</feature>
<dbReference type="Proteomes" id="UP000315816">
    <property type="component" value="Unassembled WGS sequence"/>
</dbReference>
<dbReference type="EMBL" id="VICH01000005">
    <property type="protein sequence ID" value="TQV67947.1"/>
    <property type="molecule type" value="Genomic_DNA"/>
</dbReference>
<sequence>MVMTVKRTGKIRHRLTPCLCNIITFANAITSHYPEQDPMTLTRTTMALCLSPTLLMAEAPKVVTDFAPIHSLTAQVMDGVGEPELLLPQGADPHGFQMRPSQMQSLSDADLLVWVGPAMSPWLERAIEAASLDHSIALLSAPGTVLREGHDHDHDHGSQDAHGHDDHADHDHKDHAKDDRADHDHEHGHDEKDAHADHDHEDKDTHADDKDHDHEKHEDHADHDHDKHEDHDEDGKDHDAHAEHVERVDPHAWLSPKNAQIWLEAIAEELSELDPENAERYHENAHEAQEKIAALDSRIQARLEPIHEKGFVLFHDAFGYFSDHYDLNNLGSIREGDSAPPSAAQLAAISARIEGGEVSCIFSEPAQGDAQVLELAKSAGAGTGVLDPSGSSQDVGPMLYENLMWSTADTIATCLEGK</sequence>
<comment type="similarity">
    <text evidence="1">Belongs to the bacterial solute-binding protein 9 family.</text>
</comment>
<evidence type="ECO:0000256" key="6">
    <source>
        <dbReference type="SAM" id="MobiDB-lite"/>
    </source>
</evidence>
<dbReference type="InterPro" id="IPR050492">
    <property type="entry name" value="Bact_metal-bind_prot9"/>
</dbReference>
<keyword evidence="5" id="KW-0864">Zinc transport</keyword>
<evidence type="ECO:0000256" key="2">
    <source>
        <dbReference type="ARBA" id="ARBA00015915"/>
    </source>
</evidence>
<keyword evidence="5" id="KW-0406">Ion transport</keyword>
<comment type="caution">
    <text evidence="7">The sequence shown here is derived from an EMBL/GenBank/DDBJ whole genome shotgun (WGS) entry which is preliminary data.</text>
</comment>
<dbReference type="GO" id="GO:0006829">
    <property type="term" value="P:zinc ion transport"/>
    <property type="evidence" value="ECO:0007669"/>
    <property type="project" value="UniProtKB-KW"/>
</dbReference>
<dbReference type="Pfam" id="PF01297">
    <property type="entry name" value="ZnuA"/>
    <property type="match status" value="1"/>
</dbReference>
<keyword evidence="8" id="KW-1185">Reference proteome</keyword>
<dbReference type="Gene3D" id="3.40.50.1980">
    <property type="entry name" value="Nitrogenase molybdenum iron protein domain"/>
    <property type="match status" value="3"/>
</dbReference>
<accession>A0A545SSM1</accession>
<evidence type="ECO:0000256" key="4">
    <source>
        <dbReference type="ARBA" id="ARBA00022729"/>
    </source>
</evidence>
<dbReference type="GO" id="GO:0046872">
    <property type="term" value="F:metal ion binding"/>
    <property type="evidence" value="ECO:0007669"/>
    <property type="project" value="InterPro"/>
</dbReference>
<dbReference type="AlphaFoldDB" id="A0A545SSM1"/>
<proteinExistence type="inferred from homology"/>
<name>A0A545SSM1_9RHOB</name>
<protein>
    <recommendedName>
        <fullName evidence="2">High-affinity zinc uptake system protein ZnuA</fullName>
    </recommendedName>
</protein>
<dbReference type="PANTHER" id="PTHR42953">
    <property type="entry name" value="HIGH-AFFINITY ZINC UPTAKE SYSTEM PROTEIN ZNUA-RELATED"/>
    <property type="match status" value="1"/>
</dbReference>
<gene>
    <name evidence="7" type="ORF">FIL88_08895</name>
</gene>